<evidence type="ECO:0008006" key="3">
    <source>
        <dbReference type="Google" id="ProtNLM"/>
    </source>
</evidence>
<name>A0A9X2W2F5_9SPHN</name>
<gene>
    <name evidence="1" type="ORF">N0B51_10110</name>
</gene>
<proteinExistence type="predicted"/>
<comment type="caution">
    <text evidence="1">The sequence shown here is derived from an EMBL/GenBank/DDBJ whole genome shotgun (WGS) entry which is preliminary data.</text>
</comment>
<keyword evidence="2" id="KW-1185">Reference proteome</keyword>
<dbReference type="AlphaFoldDB" id="A0A9X2W2F5"/>
<dbReference type="RefSeq" id="WP_259962201.1">
    <property type="nucleotide sequence ID" value="NZ_JAOAMV010000004.1"/>
</dbReference>
<dbReference type="EMBL" id="JAOAMV010000004">
    <property type="protein sequence ID" value="MCT2559333.1"/>
    <property type="molecule type" value="Genomic_DNA"/>
</dbReference>
<protein>
    <recommendedName>
        <fullName evidence="3">Transcriptional regulator</fullName>
    </recommendedName>
</protein>
<organism evidence="1 2">
    <name type="scientific">Tsuneonella litorea</name>
    <dbReference type="NCBI Taxonomy" id="2976475"/>
    <lineage>
        <taxon>Bacteria</taxon>
        <taxon>Pseudomonadati</taxon>
        <taxon>Pseudomonadota</taxon>
        <taxon>Alphaproteobacteria</taxon>
        <taxon>Sphingomonadales</taxon>
        <taxon>Erythrobacteraceae</taxon>
        <taxon>Tsuneonella</taxon>
    </lineage>
</organism>
<dbReference type="Proteomes" id="UP001142648">
    <property type="component" value="Unassembled WGS sequence"/>
</dbReference>
<reference evidence="1" key="1">
    <citation type="submission" date="2022-09" db="EMBL/GenBank/DDBJ databases">
        <title>The genome sequence of Tsuneonella sp. YG55.</title>
        <authorList>
            <person name="Liu Y."/>
        </authorList>
    </citation>
    <scope>NUCLEOTIDE SEQUENCE</scope>
    <source>
        <strain evidence="1">YG55</strain>
    </source>
</reference>
<accession>A0A9X2W2F5</accession>
<sequence length="201" mass="22760">MLYTDHLVLHGIGIKKYADAVNISEIIGIAQAEVENSIDRAEERGLVMRADGKATLGPAGRLIMQCNYSRFYDSVRKNDAFVAAYDRFEELNVDLKSLITAWQVRDIAGSTVRNDHTDADYDNKIIDRLGALHESAERILAAMASVLPRMAIYREKLLTALERAEDGAIEWVSDAKIESYHTLWFELHEDLLCMLGKEREE</sequence>
<evidence type="ECO:0000313" key="2">
    <source>
        <dbReference type="Proteomes" id="UP001142648"/>
    </source>
</evidence>
<evidence type="ECO:0000313" key="1">
    <source>
        <dbReference type="EMBL" id="MCT2559333.1"/>
    </source>
</evidence>